<dbReference type="SUPFAM" id="SSF109604">
    <property type="entry name" value="HD-domain/PDEase-like"/>
    <property type="match status" value="1"/>
</dbReference>
<dbReference type="SMART" id="SM00471">
    <property type="entry name" value="HDc"/>
    <property type="match status" value="1"/>
</dbReference>
<sequence>MFSARPEDSMQGELKVGDKVERVMIVAKKVRRDYTGGKFLLFQFSDTEGILKGVLWEPTDDIERGIAVDDVVRVSGEVQEYQGSMQLRISRLEKISEGEYDPSLFLPASNRHVDELYGELLKLIAGVNDENIRGLLQAIFEEEGFRESLVRAPAAKGWHHSYIGGLVEHTHDMARLAVKAAEIYPEVNRDLLIAGVLLHDIGKIEELSVTNHIDYSDSGRLLGHITLGVEFLDEYLRGIEGFPRELALRLKHMIVSHHGLLENGSPIVPMTPEALLLHYIDNLDAQMRGVSQVLEKSAGRNGAWTEYVRLLDRYIYRGEEETGE</sequence>
<name>A0A7V2F495_UNCEI</name>
<dbReference type="SUPFAM" id="SSF50249">
    <property type="entry name" value="Nucleic acid-binding proteins"/>
    <property type="match status" value="1"/>
</dbReference>
<dbReference type="GO" id="GO:0031125">
    <property type="term" value="P:rRNA 3'-end processing"/>
    <property type="evidence" value="ECO:0007669"/>
    <property type="project" value="TreeGrafter"/>
</dbReference>
<keyword evidence="1" id="KW-0378">Hydrolase</keyword>
<organism evidence="3">
    <name type="scientific">Eiseniibacteriota bacterium</name>
    <dbReference type="NCBI Taxonomy" id="2212470"/>
    <lineage>
        <taxon>Bacteria</taxon>
        <taxon>Candidatus Eiseniibacteriota</taxon>
    </lineage>
</organism>
<dbReference type="EMBL" id="DSEC01000499">
    <property type="protein sequence ID" value="HER44194.1"/>
    <property type="molecule type" value="Genomic_DNA"/>
</dbReference>
<feature type="domain" description="HD" evidence="2">
    <location>
        <begin position="166"/>
        <end position="286"/>
    </location>
</feature>
<dbReference type="CDD" id="cd00077">
    <property type="entry name" value="HDc"/>
    <property type="match status" value="1"/>
</dbReference>
<dbReference type="Gene3D" id="2.40.50.140">
    <property type="entry name" value="Nucleic acid-binding proteins"/>
    <property type="match status" value="1"/>
</dbReference>
<proteinExistence type="predicted"/>
<dbReference type="InterPro" id="IPR012340">
    <property type="entry name" value="NA-bd_OB-fold"/>
</dbReference>
<dbReference type="InterPro" id="IPR006674">
    <property type="entry name" value="HD_domain"/>
</dbReference>
<dbReference type="Pfam" id="PF01966">
    <property type="entry name" value="HD"/>
    <property type="match status" value="1"/>
</dbReference>
<dbReference type="InterPro" id="IPR050798">
    <property type="entry name" value="YhaM_exoribonuc/phosphodiest"/>
</dbReference>
<evidence type="ECO:0000313" key="3">
    <source>
        <dbReference type="EMBL" id="HER44194.1"/>
    </source>
</evidence>
<evidence type="ECO:0000256" key="1">
    <source>
        <dbReference type="ARBA" id="ARBA00022801"/>
    </source>
</evidence>
<dbReference type="PROSITE" id="PS51831">
    <property type="entry name" value="HD"/>
    <property type="match status" value="1"/>
</dbReference>
<gene>
    <name evidence="3" type="ORF">ENO08_07020</name>
</gene>
<dbReference type="AlphaFoldDB" id="A0A7V2F495"/>
<accession>A0A7V2F495</accession>
<dbReference type="NCBIfam" id="TIGR00277">
    <property type="entry name" value="HDIG"/>
    <property type="match status" value="1"/>
</dbReference>
<dbReference type="Pfam" id="PF01336">
    <property type="entry name" value="tRNA_anti-codon"/>
    <property type="match status" value="1"/>
</dbReference>
<reference evidence="3" key="1">
    <citation type="journal article" date="2020" name="mSystems">
        <title>Genome- and Community-Level Interaction Insights into Carbon Utilization and Element Cycling Functions of Hydrothermarchaeota in Hydrothermal Sediment.</title>
        <authorList>
            <person name="Zhou Z."/>
            <person name="Liu Y."/>
            <person name="Xu W."/>
            <person name="Pan J."/>
            <person name="Luo Z.H."/>
            <person name="Li M."/>
        </authorList>
    </citation>
    <scope>NUCLEOTIDE SEQUENCE [LARGE SCALE GENOMIC DNA]</scope>
    <source>
        <strain evidence="3">SpSt-1233</strain>
    </source>
</reference>
<dbReference type="InterPro" id="IPR003607">
    <property type="entry name" value="HD/PDEase_dom"/>
</dbReference>
<dbReference type="GO" id="GO:0003676">
    <property type="term" value="F:nucleic acid binding"/>
    <property type="evidence" value="ECO:0007669"/>
    <property type="project" value="InterPro"/>
</dbReference>
<comment type="caution">
    <text evidence="3">The sequence shown here is derived from an EMBL/GenBank/DDBJ whole genome shotgun (WGS) entry which is preliminary data.</text>
</comment>
<dbReference type="GO" id="GO:0016787">
    <property type="term" value="F:hydrolase activity"/>
    <property type="evidence" value="ECO:0007669"/>
    <property type="project" value="UniProtKB-KW"/>
</dbReference>
<dbReference type="InterPro" id="IPR004365">
    <property type="entry name" value="NA-bd_OB_tRNA"/>
</dbReference>
<evidence type="ECO:0000259" key="2">
    <source>
        <dbReference type="PROSITE" id="PS51831"/>
    </source>
</evidence>
<protein>
    <submittedName>
        <fullName evidence="3">HD domain-containing protein</fullName>
    </submittedName>
</protein>
<dbReference type="Gene3D" id="1.10.3210.10">
    <property type="entry name" value="Hypothetical protein af1432"/>
    <property type="match status" value="1"/>
</dbReference>
<dbReference type="InterPro" id="IPR006675">
    <property type="entry name" value="HDIG_dom"/>
</dbReference>
<dbReference type="PANTHER" id="PTHR37294">
    <property type="entry name" value="3'-5' EXORIBONUCLEASE YHAM"/>
    <property type="match status" value="1"/>
</dbReference>
<dbReference type="Proteomes" id="UP000886069">
    <property type="component" value="Unassembled WGS sequence"/>
</dbReference>
<dbReference type="PANTHER" id="PTHR37294:SF1">
    <property type="entry name" value="3'-5' EXORIBONUCLEASE YHAM"/>
    <property type="match status" value="1"/>
</dbReference>